<comment type="caution">
    <text evidence="4">The sequence shown here is derived from an EMBL/GenBank/DDBJ whole genome shotgun (WGS) entry which is preliminary data.</text>
</comment>
<dbReference type="Gene3D" id="2.60.40.10">
    <property type="entry name" value="Immunoglobulins"/>
    <property type="match status" value="1"/>
</dbReference>
<dbReference type="RefSeq" id="WP_104418317.1">
    <property type="nucleotide sequence ID" value="NZ_PTJC01000005.1"/>
</dbReference>
<evidence type="ECO:0000313" key="5">
    <source>
        <dbReference type="Proteomes" id="UP000237662"/>
    </source>
</evidence>
<feature type="domain" description="Rhamnogalacturonan I lyase beta-sheet" evidence="2">
    <location>
        <begin position="22"/>
        <end position="97"/>
    </location>
</feature>
<protein>
    <submittedName>
        <fullName evidence="4">Rhamnogalacturonan endolyase</fullName>
    </submittedName>
</protein>
<keyword evidence="4" id="KW-0456">Lyase</keyword>
<dbReference type="Pfam" id="PF18370">
    <property type="entry name" value="RGI_lyase"/>
    <property type="match status" value="1"/>
</dbReference>
<reference evidence="4 5" key="1">
    <citation type="submission" date="2018-02" db="EMBL/GenBank/DDBJ databases">
        <title>Genomic Encyclopedia of Archaeal and Bacterial Type Strains, Phase II (KMG-II): from individual species to whole genera.</title>
        <authorList>
            <person name="Goeker M."/>
        </authorList>
    </citation>
    <scope>NUCLEOTIDE SEQUENCE [LARGE SCALE GENOMIC DNA]</scope>
    <source>
        <strain evidence="4 5">DSM 29526</strain>
    </source>
</reference>
<dbReference type="PANTHER" id="PTHR43118:SF1">
    <property type="entry name" value="RHAMNOGALACTURONAN LYASE (EUROFUNG)"/>
    <property type="match status" value="1"/>
</dbReference>
<keyword evidence="5" id="KW-1185">Reference proteome</keyword>
<dbReference type="InterPro" id="IPR034641">
    <property type="entry name" value="RGL11"/>
</dbReference>
<dbReference type="InterPro" id="IPR013783">
    <property type="entry name" value="Ig-like_fold"/>
</dbReference>
<gene>
    <name evidence="4" type="ORF">CLV84_0673</name>
</gene>
<evidence type="ECO:0000313" key="4">
    <source>
        <dbReference type="EMBL" id="PPK87723.1"/>
    </source>
</evidence>
<evidence type="ECO:0000259" key="2">
    <source>
        <dbReference type="Pfam" id="PF18370"/>
    </source>
</evidence>
<proteinExistence type="predicted"/>
<organism evidence="4 5">
    <name type="scientific">Neolewinella xylanilytica</name>
    <dbReference type="NCBI Taxonomy" id="1514080"/>
    <lineage>
        <taxon>Bacteria</taxon>
        <taxon>Pseudomonadati</taxon>
        <taxon>Bacteroidota</taxon>
        <taxon>Saprospiria</taxon>
        <taxon>Saprospirales</taxon>
        <taxon>Lewinellaceae</taxon>
        <taxon>Neolewinella</taxon>
    </lineage>
</organism>
<dbReference type="SUPFAM" id="SSF69318">
    <property type="entry name" value="Integrin alpha N-terminal domain"/>
    <property type="match status" value="1"/>
</dbReference>
<dbReference type="OrthoDB" id="9802318at2"/>
<accession>A0A2S6I8A1</accession>
<dbReference type="InterPro" id="IPR041624">
    <property type="entry name" value="RGI_lyase"/>
</dbReference>
<feature type="domain" description="Rhamnogalacturonan lyase family 11 C-terminal" evidence="3">
    <location>
        <begin position="131"/>
        <end position="616"/>
    </location>
</feature>
<dbReference type="EMBL" id="PTJC01000005">
    <property type="protein sequence ID" value="PPK87723.1"/>
    <property type="molecule type" value="Genomic_DNA"/>
</dbReference>
<evidence type="ECO:0000259" key="3">
    <source>
        <dbReference type="Pfam" id="PF21348"/>
    </source>
</evidence>
<dbReference type="AlphaFoldDB" id="A0A2S6I8A1"/>
<dbReference type="CDD" id="cd10318">
    <property type="entry name" value="RGL11"/>
    <property type="match status" value="1"/>
</dbReference>
<dbReference type="InterPro" id="IPR028994">
    <property type="entry name" value="Integrin_alpha_N"/>
</dbReference>
<dbReference type="Proteomes" id="UP000237662">
    <property type="component" value="Unassembled WGS sequence"/>
</dbReference>
<name>A0A2S6I8A1_9BACT</name>
<dbReference type="GO" id="GO:0016829">
    <property type="term" value="F:lyase activity"/>
    <property type="evidence" value="ECO:0007669"/>
    <property type="project" value="UniProtKB-KW"/>
</dbReference>
<feature type="region of interest" description="Disordered" evidence="1">
    <location>
        <begin position="438"/>
        <end position="458"/>
    </location>
</feature>
<evidence type="ECO:0000256" key="1">
    <source>
        <dbReference type="SAM" id="MobiDB-lite"/>
    </source>
</evidence>
<dbReference type="PANTHER" id="PTHR43118">
    <property type="entry name" value="RHAMNOGALACTURONAN LYASE (EUROFUNG)"/>
    <property type="match status" value="1"/>
</dbReference>
<dbReference type="Pfam" id="PF21348">
    <property type="entry name" value="RGL11_C"/>
    <property type="match status" value="1"/>
</dbReference>
<sequence>MPYRLITLSLFLSVTLFAQPRLEFLDRGVIALRTGAQEAFVSWRLLVTDPENAAFHLYRTVGNGEPQRITATAISEGTNFTDRDVPFSSPVTYRVERAEGSADAAGASFTLPARAPVRNYLSVPLRTPEGFTPNDASVGDLDGDGQYEIVLHQVGRGHDNSHSGMTTAPVLEAYELDGTLLWRIDLGRNIREGAHYTQFIVYDLDGDGRAEVACKTADGTTDGAGTVIGDGNANYVNDAGYILAGPEYLTVFDGRTGAALSTVDYDPPRHPDTESPTTEQLKAIWGDGYGNRMDRFLAGVAYLDGENPSLIMARGYYTRTVVAAYDFGGGALVKKWTFDSDDGNPENAPYAGQGNHSLSVADVDDDGRHEIIYGAMVLDDDGTGLHTTGLGHGDALHVSDLDPSRPGLEIFDIQERFDDAGAHFRDAHTGEVLWKKPSIKAGDDGEGPGRGLSANIDPRYPGNEQWVRGANIEGLYSAKGELISENKPPSCNFAVWWDGDLLRELLTGNTVTKWDWKNETVDTLLLAEGATSNNGTKSTPALSADLFGDWREEVILRSEDNRELRIYTTTIPTEHRFVTLMHNPVYRVAVAWQNVAYNQPPHPEFFIGPNMEAPPRRPVRLVGGK</sequence>
<dbReference type="InterPro" id="IPR049366">
    <property type="entry name" value="RGL11_C"/>
</dbReference>